<dbReference type="Gramene" id="Zm00001eb166930_T001">
    <property type="protein sequence ID" value="Zm00001eb166930_P001"/>
    <property type="gene ID" value="Zm00001eb166930"/>
</dbReference>
<reference evidence="4" key="2">
    <citation type="journal article" date="2009" name="Science">
        <title>The B73 maize genome: complexity, diversity, and dynamics.</title>
        <authorList>
            <person name="Schnable P.S."/>
            <person name="Ware D."/>
            <person name="Fulton R.S."/>
            <person name="Stein J.C."/>
            <person name="Wei F."/>
            <person name="Pasternak S."/>
            <person name="Liang C."/>
            <person name="Zhang J."/>
            <person name="Fulton L."/>
            <person name="Graves T.A."/>
            <person name="Minx P."/>
            <person name="Reily A.D."/>
            <person name="Courtney L."/>
            <person name="Kruchowski S.S."/>
            <person name="Tomlinson C."/>
            <person name="Strong C."/>
            <person name="Delehaunty K."/>
            <person name="Fronick C."/>
            <person name="Courtney B."/>
            <person name="Rock S.M."/>
            <person name="Belter E."/>
            <person name="Du F."/>
            <person name="Kim K."/>
            <person name="Abbott R.M."/>
            <person name="Cotton M."/>
            <person name="Levy A."/>
            <person name="Marchetto P."/>
            <person name="Ochoa K."/>
            <person name="Jackson S.M."/>
            <person name="Gillam B."/>
            <person name="Chen W."/>
            <person name="Yan L."/>
            <person name="Higginbotham J."/>
            <person name="Cardenas M."/>
            <person name="Waligorski J."/>
            <person name="Applebaum E."/>
            <person name="Phelps L."/>
            <person name="Falcone J."/>
            <person name="Kanchi K."/>
            <person name="Thane T."/>
            <person name="Scimone A."/>
            <person name="Thane N."/>
            <person name="Henke J."/>
            <person name="Wang T."/>
            <person name="Ruppert J."/>
            <person name="Shah N."/>
            <person name="Rotter K."/>
            <person name="Hodges J."/>
            <person name="Ingenthron E."/>
            <person name="Cordes M."/>
            <person name="Kohlberg S."/>
            <person name="Sgro J."/>
            <person name="Delgado B."/>
            <person name="Mead K."/>
            <person name="Chinwalla A."/>
            <person name="Leonard S."/>
            <person name="Crouse K."/>
            <person name="Collura K."/>
            <person name="Kudrna D."/>
            <person name="Currie J."/>
            <person name="He R."/>
            <person name="Angelova A."/>
            <person name="Rajasekar S."/>
            <person name="Mueller T."/>
            <person name="Lomeli R."/>
            <person name="Scara G."/>
            <person name="Ko A."/>
            <person name="Delaney K."/>
            <person name="Wissotski M."/>
            <person name="Lopez G."/>
            <person name="Campos D."/>
            <person name="Braidotti M."/>
            <person name="Ashley E."/>
            <person name="Golser W."/>
            <person name="Kim H."/>
            <person name="Lee S."/>
            <person name="Lin J."/>
            <person name="Dujmic Z."/>
            <person name="Kim W."/>
            <person name="Talag J."/>
            <person name="Zuccolo A."/>
            <person name="Fan C."/>
            <person name="Sebastian A."/>
            <person name="Kramer M."/>
            <person name="Spiegel L."/>
            <person name="Nascimento L."/>
            <person name="Zutavern T."/>
            <person name="Miller B."/>
            <person name="Ambroise C."/>
            <person name="Muller S."/>
            <person name="Spooner W."/>
            <person name="Narechania A."/>
            <person name="Ren L."/>
            <person name="Wei S."/>
            <person name="Kumari S."/>
            <person name="Faga B."/>
            <person name="Levy M.J."/>
            <person name="McMahan L."/>
            <person name="Van Buren P."/>
            <person name="Vaughn M.W."/>
            <person name="Ying K."/>
            <person name="Yeh C.-T."/>
            <person name="Emrich S.J."/>
            <person name="Jia Y."/>
            <person name="Kalyanaraman A."/>
            <person name="Hsia A.-P."/>
            <person name="Barbazuk W.B."/>
            <person name="Baucom R.S."/>
            <person name="Brutnell T.P."/>
            <person name="Carpita N.C."/>
            <person name="Chaparro C."/>
            <person name="Chia J.-M."/>
            <person name="Deragon J.-M."/>
            <person name="Estill J.C."/>
            <person name="Fu Y."/>
            <person name="Jeddeloh J.A."/>
            <person name="Han Y."/>
            <person name="Lee H."/>
            <person name="Li P."/>
            <person name="Lisch D.R."/>
            <person name="Liu S."/>
            <person name="Liu Z."/>
            <person name="Nagel D.H."/>
            <person name="McCann M.C."/>
            <person name="SanMiguel P."/>
            <person name="Myers A.M."/>
            <person name="Nettleton D."/>
            <person name="Nguyen J."/>
            <person name="Penning B.W."/>
            <person name="Ponnala L."/>
            <person name="Schneider K.L."/>
            <person name="Schwartz D.C."/>
            <person name="Sharma A."/>
            <person name="Soderlund C."/>
            <person name="Springer N.M."/>
            <person name="Sun Q."/>
            <person name="Wang H."/>
            <person name="Waterman M."/>
            <person name="Westerman R."/>
            <person name="Wolfgruber T.K."/>
            <person name="Yang L."/>
            <person name="Yu Y."/>
            <person name="Zhang L."/>
            <person name="Zhou S."/>
            <person name="Zhu Q."/>
            <person name="Bennetzen J.L."/>
            <person name="Dawe R.K."/>
            <person name="Jiang J."/>
            <person name="Jiang N."/>
            <person name="Presting G.G."/>
            <person name="Wessler S.R."/>
            <person name="Aluru S."/>
            <person name="Martienssen R.A."/>
            <person name="Clifton S.W."/>
            <person name="McCombie W.R."/>
            <person name="Wing R.A."/>
            <person name="Wilson R.K."/>
        </authorList>
    </citation>
    <scope>NUCLEOTIDE SEQUENCE [LARGE SCALE GENOMIC DNA]</scope>
    <source>
        <strain evidence="4">cv. B73</strain>
    </source>
</reference>
<evidence type="ECO:0000313" key="4">
    <source>
        <dbReference type="Proteomes" id="UP000007305"/>
    </source>
</evidence>
<reference evidence="3" key="4">
    <citation type="submission" date="2021-05" db="UniProtKB">
        <authorList>
            <consortium name="EnsemblPlants"/>
        </authorList>
    </citation>
    <scope>IDENTIFICATION</scope>
    <source>
        <strain evidence="3">cv. B73</strain>
    </source>
</reference>
<keyword evidence="4" id="KW-1185">Reference proteome</keyword>
<dbReference type="Proteomes" id="UP000007305">
    <property type="component" value="Chromosome 4"/>
</dbReference>
<sequence length="117" mass="12538">MARHLLVLSFPRHSSAPAAPLLQIHGTQHLERPCRCSSTGISSSTRRPGLSHRGCPSSISSLPTRLPRFHGRRRPSHLPGGRPRPCPSHSSPFGPAAASTQPLPWHTVLVQPLSTGG</sequence>
<dbReference type="ExpressionAtlas" id="B6SK43">
    <property type="expression patterns" value="baseline and differential"/>
</dbReference>
<dbReference type="EnsemblPlants" id="Zm00001eb166930_T001">
    <property type="protein sequence ID" value="Zm00001eb166930_P001"/>
    <property type="gene ID" value="Zm00001eb166930"/>
</dbReference>
<dbReference type="AlphaFoldDB" id="B6SK43"/>
<feature type="compositionally biased region" description="Polar residues" evidence="1">
    <location>
        <begin position="36"/>
        <end position="46"/>
    </location>
</feature>
<evidence type="ECO:0000256" key="1">
    <source>
        <dbReference type="SAM" id="MobiDB-lite"/>
    </source>
</evidence>
<reference evidence="3" key="3">
    <citation type="submission" date="2019-07" db="EMBL/GenBank/DDBJ databases">
        <authorList>
            <person name="Seetharam A."/>
            <person name="Woodhouse M."/>
            <person name="Cannon E."/>
        </authorList>
    </citation>
    <scope>NUCLEOTIDE SEQUENCE [LARGE SCALE GENOMIC DNA]</scope>
    <source>
        <strain evidence="3">cv. B73</strain>
    </source>
</reference>
<dbReference type="EMBL" id="EU953108">
    <property type="protein sequence ID" value="ACG25226.1"/>
    <property type="molecule type" value="mRNA"/>
</dbReference>
<organism evidence="2">
    <name type="scientific">Zea mays</name>
    <name type="common">Maize</name>
    <dbReference type="NCBI Taxonomy" id="4577"/>
    <lineage>
        <taxon>Eukaryota</taxon>
        <taxon>Viridiplantae</taxon>
        <taxon>Streptophyta</taxon>
        <taxon>Embryophyta</taxon>
        <taxon>Tracheophyta</taxon>
        <taxon>Spermatophyta</taxon>
        <taxon>Magnoliopsida</taxon>
        <taxon>Liliopsida</taxon>
        <taxon>Poales</taxon>
        <taxon>Poaceae</taxon>
        <taxon>PACMAD clade</taxon>
        <taxon>Panicoideae</taxon>
        <taxon>Andropogonodae</taxon>
        <taxon>Andropogoneae</taxon>
        <taxon>Tripsacinae</taxon>
        <taxon>Zea</taxon>
    </lineage>
</organism>
<dbReference type="HOGENOM" id="CLU_2088363_0_0_1"/>
<feature type="region of interest" description="Disordered" evidence="1">
    <location>
        <begin position="36"/>
        <end position="117"/>
    </location>
</feature>
<protein>
    <submittedName>
        <fullName evidence="2 3">Uncharacterized protein</fullName>
    </submittedName>
</protein>
<proteinExistence type="evidence at transcript level"/>
<evidence type="ECO:0000313" key="3">
    <source>
        <dbReference type="EnsemblPlants" id="Zm00001eb166930_P001"/>
    </source>
</evidence>
<name>B6SK43_MAIZE</name>
<feature type="compositionally biased region" description="Basic residues" evidence="1">
    <location>
        <begin position="67"/>
        <end position="76"/>
    </location>
</feature>
<accession>B6SK43</accession>
<reference evidence="2" key="1">
    <citation type="journal article" date="2009" name="Plant Mol. Biol.">
        <title>Insights into corn genes derived from large-scale cDNA sequencing.</title>
        <authorList>
            <person name="Alexandrov N.N."/>
            <person name="Brover V.V."/>
            <person name="Freidin S."/>
            <person name="Troukhan M.E."/>
            <person name="Tatarinova T.V."/>
            <person name="Zhang H."/>
            <person name="Swaller T.J."/>
            <person name="Lu Y.P."/>
            <person name="Bouck J."/>
            <person name="Flavell R.B."/>
            <person name="Feldmann K.A."/>
        </authorList>
    </citation>
    <scope>NUCLEOTIDE SEQUENCE</scope>
</reference>
<evidence type="ECO:0000313" key="2">
    <source>
        <dbReference type="EMBL" id="ACG25226.1"/>
    </source>
</evidence>